<sequence>MDALKAVLVPGVKTLLVRARVTFDGEIESDRPLPPKLKKLTILSSRWCPTLYKLFIVLSPQLDTFSTDGPWYEVGEFHPWMESTLALHSNGLKRLGLYGKNPTDRCQITRPFLDELVLHSVRLEHLAVIAGAYTERLFQQLPSSVKVLEFVGNQEPIPFEDDLLEAIARAGQKTIALSRMVVFSYEFGDFGRPKVYARLAEACLENGVQFEYVGYDPW</sequence>
<evidence type="ECO:0000313" key="1">
    <source>
        <dbReference type="EMBL" id="RPD54507.1"/>
    </source>
</evidence>
<name>A0A5C2RVK0_9APHY</name>
<keyword evidence="2" id="KW-1185">Reference proteome</keyword>
<dbReference type="STRING" id="1328759.A0A5C2RVK0"/>
<dbReference type="AlphaFoldDB" id="A0A5C2RVK0"/>
<evidence type="ECO:0008006" key="3">
    <source>
        <dbReference type="Google" id="ProtNLM"/>
    </source>
</evidence>
<dbReference type="Proteomes" id="UP000313359">
    <property type="component" value="Unassembled WGS sequence"/>
</dbReference>
<reference evidence="1" key="1">
    <citation type="journal article" date="2018" name="Genome Biol. Evol.">
        <title>Genomics and development of Lentinus tigrinus, a white-rot wood-decaying mushroom with dimorphic fruiting bodies.</title>
        <authorList>
            <person name="Wu B."/>
            <person name="Xu Z."/>
            <person name="Knudson A."/>
            <person name="Carlson A."/>
            <person name="Chen N."/>
            <person name="Kovaka S."/>
            <person name="LaButti K."/>
            <person name="Lipzen A."/>
            <person name="Pennachio C."/>
            <person name="Riley R."/>
            <person name="Schakwitz W."/>
            <person name="Umezawa K."/>
            <person name="Ohm R.A."/>
            <person name="Grigoriev I.V."/>
            <person name="Nagy L.G."/>
            <person name="Gibbons J."/>
            <person name="Hibbett D."/>
        </authorList>
    </citation>
    <scope>NUCLEOTIDE SEQUENCE [LARGE SCALE GENOMIC DNA]</scope>
    <source>
        <strain evidence="1">ALCF2SS1-6</strain>
    </source>
</reference>
<organism evidence="1 2">
    <name type="scientific">Lentinus tigrinus ALCF2SS1-6</name>
    <dbReference type="NCBI Taxonomy" id="1328759"/>
    <lineage>
        <taxon>Eukaryota</taxon>
        <taxon>Fungi</taxon>
        <taxon>Dikarya</taxon>
        <taxon>Basidiomycota</taxon>
        <taxon>Agaricomycotina</taxon>
        <taxon>Agaricomycetes</taxon>
        <taxon>Polyporales</taxon>
        <taxon>Polyporaceae</taxon>
        <taxon>Lentinus</taxon>
    </lineage>
</organism>
<evidence type="ECO:0000313" key="2">
    <source>
        <dbReference type="Proteomes" id="UP000313359"/>
    </source>
</evidence>
<dbReference type="OrthoDB" id="2742226at2759"/>
<dbReference type="EMBL" id="ML122305">
    <property type="protein sequence ID" value="RPD54507.1"/>
    <property type="molecule type" value="Genomic_DNA"/>
</dbReference>
<proteinExistence type="predicted"/>
<gene>
    <name evidence="1" type="ORF">L227DRAFT_616153</name>
</gene>
<accession>A0A5C2RVK0</accession>
<protein>
    <recommendedName>
        <fullName evidence="3">F-box domain-containing protein</fullName>
    </recommendedName>
</protein>